<dbReference type="GO" id="GO:0008897">
    <property type="term" value="F:holo-[acyl-carrier-protein] synthase activity"/>
    <property type="evidence" value="ECO:0007669"/>
    <property type="project" value="InterPro"/>
</dbReference>
<evidence type="ECO:0000256" key="1">
    <source>
        <dbReference type="ARBA" id="ARBA00010990"/>
    </source>
</evidence>
<dbReference type="Proteomes" id="UP000199229">
    <property type="component" value="Unassembled WGS sequence"/>
</dbReference>
<dbReference type="RefSeq" id="WP_244528536.1">
    <property type="nucleotide sequence ID" value="NZ_FOPM01000002.1"/>
</dbReference>
<keyword evidence="6" id="KW-1185">Reference proteome</keyword>
<evidence type="ECO:0000256" key="2">
    <source>
        <dbReference type="ARBA" id="ARBA00022679"/>
    </source>
</evidence>
<dbReference type="PANTHER" id="PTHR12215:SF10">
    <property type="entry name" value="L-AMINOADIPATE-SEMIALDEHYDE DEHYDROGENASE-PHOSPHOPANTETHEINYL TRANSFERASE"/>
    <property type="match status" value="1"/>
</dbReference>
<dbReference type="Pfam" id="PF22624">
    <property type="entry name" value="AASDHPPT_N"/>
    <property type="match status" value="1"/>
</dbReference>
<comment type="similarity">
    <text evidence="1">Belongs to the P-Pant transferase superfamily. Gsp/Sfp/HetI/AcpT family.</text>
</comment>
<sequence>MRGRGTHPTTCSVSGDDWSEAAPLPFRGHAVWHIALDLDAERRANGTRLLNDDERDRADRFLRPQDRDRFIASHAALRIILGGLLGANPRSLTFAISPTGRPSLTGWDALARGGCVPLDFNLSHSGDHALVAVSTTARIGVDIEAHRPLSDALRIARAHFHPREIAALEAAGPNREAAFYAAWTAKEAVVKASGAGLSQPLDGFAVTIPPVAPALLDVAGTPSTAWTLIRLAPAPGATGAVAIEASHVPCRLWRLPVDWMNRPMA</sequence>
<organism evidence="5 6">
    <name type="scientific">Methylobacterium gossipiicola</name>
    <dbReference type="NCBI Taxonomy" id="582675"/>
    <lineage>
        <taxon>Bacteria</taxon>
        <taxon>Pseudomonadati</taxon>
        <taxon>Pseudomonadota</taxon>
        <taxon>Alphaproteobacteria</taxon>
        <taxon>Hyphomicrobiales</taxon>
        <taxon>Methylobacteriaceae</taxon>
        <taxon>Methylobacterium</taxon>
    </lineage>
</organism>
<accession>A0A1I2R681</accession>
<evidence type="ECO:0000313" key="6">
    <source>
        <dbReference type="Proteomes" id="UP000199229"/>
    </source>
</evidence>
<protein>
    <submittedName>
        <fullName evidence="5">4'-phosphopantetheinyl transferase</fullName>
    </submittedName>
</protein>
<dbReference type="EMBL" id="FOPM01000002">
    <property type="protein sequence ID" value="SFG36245.1"/>
    <property type="molecule type" value="Genomic_DNA"/>
</dbReference>
<dbReference type="Pfam" id="PF01648">
    <property type="entry name" value="ACPS"/>
    <property type="match status" value="1"/>
</dbReference>
<evidence type="ECO:0000259" key="3">
    <source>
        <dbReference type="Pfam" id="PF01648"/>
    </source>
</evidence>
<name>A0A1I2R681_9HYPH</name>
<reference evidence="6" key="1">
    <citation type="submission" date="2016-10" db="EMBL/GenBank/DDBJ databases">
        <authorList>
            <person name="Varghese N."/>
            <person name="Submissions S."/>
        </authorList>
    </citation>
    <scope>NUCLEOTIDE SEQUENCE [LARGE SCALE GENOMIC DNA]</scope>
    <source>
        <strain evidence="6">Gh-105</strain>
    </source>
</reference>
<dbReference type="InterPro" id="IPR037143">
    <property type="entry name" value="4-PPantetheinyl_Trfase_dom_sf"/>
</dbReference>
<dbReference type="GO" id="GO:0019878">
    <property type="term" value="P:lysine biosynthetic process via aminoadipic acid"/>
    <property type="evidence" value="ECO:0007669"/>
    <property type="project" value="TreeGrafter"/>
</dbReference>
<dbReference type="GO" id="GO:0000287">
    <property type="term" value="F:magnesium ion binding"/>
    <property type="evidence" value="ECO:0007669"/>
    <property type="project" value="InterPro"/>
</dbReference>
<dbReference type="GO" id="GO:0005829">
    <property type="term" value="C:cytosol"/>
    <property type="evidence" value="ECO:0007669"/>
    <property type="project" value="TreeGrafter"/>
</dbReference>
<evidence type="ECO:0000313" key="5">
    <source>
        <dbReference type="EMBL" id="SFG36245.1"/>
    </source>
</evidence>
<dbReference type="InterPro" id="IPR050559">
    <property type="entry name" value="P-Pant_transferase_sf"/>
</dbReference>
<dbReference type="PANTHER" id="PTHR12215">
    <property type="entry name" value="PHOSPHOPANTETHEINE TRANSFERASE"/>
    <property type="match status" value="1"/>
</dbReference>
<feature type="domain" description="4'-phosphopantetheinyl transferase N-terminal" evidence="4">
    <location>
        <begin position="47"/>
        <end position="134"/>
    </location>
</feature>
<feature type="domain" description="4'-phosphopantetheinyl transferase" evidence="3">
    <location>
        <begin position="138"/>
        <end position="228"/>
    </location>
</feature>
<dbReference type="Gene3D" id="3.90.470.20">
    <property type="entry name" value="4'-phosphopantetheinyl transferase domain"/>
    <property type="match status" value="1"/>
</dbReference>
<dbReference type="SUPFAM" id="SSF56214">
    <property type="entry name" value="4'-phosphopantetheinyl transferase"/>
    <property type="match status" value="2"/>
</dbReference>
<dbReference type="InterPro" id="IPR008278">
    <property type="entry name" value="4-PPantetheinyl_Trfase_dom"/>
</dbReference>
<dbReference type="STRING" id="582675.SAMN05192565_102115"/>
<proteinExistence type="inferred from homology"/>
<dbReference type="InterPro" id="IPR055066">
    <property type="entry name" value="AASDHPPT_N"/>
</dbReference>
<dbReference type="AlphaFoldDB" id="A0A1I2R681"/>
<gene>
    <name evidence="5" type="ORF">SAMN05192565_102115</name>
</gene>
<evidence type="ECO:0000259" key="4">
    <source>
        <dbReference type="Pfam" id="PF22624"/>
    </source>
</evidence>
<keyword evidence="2 5" id="KW-0808">Transferase</keyword>